<feature type="transmembrane region" description="Helical" evidence="5">
    <location>
        <begin position="237"/>
        <end position="256"/>
    </location>
</feature>
<sequence length="425" mass="47756">MNPVLEKRLAIFALLVFTGVLSIASYYNGSDSGESSVSSPFDKIFSVVRYLTYGATICLLLARLKTVIRPALRDPFMWGLMIIVVSSFMWSDFPDISQKQGRLMLLTTLFGLYLASRFSVKELVRIFAVAVGIAAVFSLLYSLAFRGAAVETGFNAGCWRGPFLQKNIFARFLVAYGLPILLVALGSRKHRFIWWTVFGIAVLLIQLTNSKSALLIILTLTALVPLYKALRSTGSILVPFLITIILIGGSVLTFLVENWEPFLFKLGKDPSLTGRTYIWEASINLISQRPWLGYGFQAFFADGGAGEKAVWDYLRIRVSQAHNGFINVAAELGLLGLMFFVLSMVSTYIRGITWVRFTKDPEDLWPLLYVTYFFMYNITESTNLEVNSLLWIFYSAAAFSARTMRPREPSLFTQYPEQESLAETT</sequence>
<keyword evidence="8" id="KW-1185">Reference proteome</keyword>
<evidence type="ECO:0000313" key="7">
    <source>
        <dbReference type="EMBL" id="MBD2183572.1"/>
    </source>
</evidence>
<dbReference type="GO" id="GO:0016020">
    <property type="term" value="C:membrane"/>
    <property type="evidence" value="ECO:0007669"/>
    <property type="project" value="UniProtKB-SubCell"/>
</dbReference>
<dbReference type="Pfam" id="PF04932">
    <property type="entry name" value="Wzy_C"/>
    <property type="match status" value="1"/>
</dbReference>
<dbReference type="AlphaFoldDB" id="A0A926VGV4"/>
<feature type="transmembrane region" description="Helical" evidence="5">
    <location>
        <begin position="47"/>
        <end position="64"/>
    </location>
</feature>
<feature type="transmembrane region" description="Helical" evidence="5">
    <location>
        <begin position="127"/>
        <end position="148"/>
    </location>
</feature>
<feature type="transmembrane region" description="Helical" evidence="5">
    <location>
        <begin position="213"/>
        <end position="230"/>
    </location>
</feature>
<evidence type="ECO:0000256" key="2">
    <source>
        <dbReference type="ARBA" id="ARBA00022692"/>
    </source>
</evidence>
<dbReference type="PANTHER" id="PTHR37422:SF13">
    <property type="entry name" value="LIPOPOLYSACCHARIDE BIOSYNTHESIS PROTEIN PA4999-RELATED"/>
    <property type="match status" value="1"/>
</dbReference>
<proteinExistence type="predicted"/>
<gene>
    <name evidence="7" type="ORF">H6G03_21340</name>
</gene>
<dbReference type="EMBL" id="JACJPW010000059">
    <property type="protein sequence ID" value="MBD2183572.1"/>
    <property type="molecule type" value="Genomic_DNA"/>
</dbReference>
<comment type="caution">
    <text evidence="7">The sequence shown here is derived from an EMBL/GenBank/DDBJ whole genome shotgun (WGS) entry which is preliminary data.</text>
</comment>
<feature type="transmembrane region" description="Helical" evidence="5">
    <location>
        <begin position="325"/>
        <end position="349"/>
    </location>
</feature>
<keyword evidence="7" id="KW-0436">Ligase</keyword>
<dbReference type="GO" id="GO:0016874">
    <property type="term" value="F:ligase activity"/>
    <property type="evidence" value="ECO:0007669"/>
    <property type="project" value="UniProtKB-KW"/>
</dbReference>
<keyword evidence="4 5" id="KW-0472">Membrane</keyword>
<evidence type="ECO:0000256" key="4">
    <source>
        <dbReference type="ARBA" id="ARBA00023136"/>
    </source>
</evidence>
<evidence type="ECO:0000313" key="8">
    <source>
        <dbReference type="Proteomes" id="UP000641646"/>
    </source>
</evidence>
<protein>
    <submittedName>
        <fullName evidence="7">O-antigen ligase family protein</fullName>
    </submittedName>
</protein>
<evidence type="ECO:0000256" key="5">
    <source>
        <dbReference type="SAM" id="Phobius"/>
    </source>
</evidence>
<feature type="transmembrane region" description="Helical" evidence="5">
    <location>
        <begin position="76"/>
        <end position="91"/>
    </location>
</feature>
<organism evidence="7 8">
    <name type="scientific">Aerosakkonema funiforme FACHB-1375</name>
    <dbReference type="NCBI Taxonomy" id="2949571"/>
    <lineage>
        <taxon>Bacteria</taxon>
        <taxon>Bacillati</taxon>
        <taxon>Cyanobacteriota</taxon>
        <taxon>Cyanophyceae</taxon>
        <taxon>Oscillatoriophycideae</taxon>
        <taxon>Aerosakkonematales</taxon>
        <taxon>Aerosakkonemataceae</taxon>
        <taxon>Aerosakkonema</taxon>
    </lineage>
</organism>
<dbReference type="InterPro" id="IPR007016">
    <property type="entry name" value="O-antigen_ligase-rel_domated"/>
</dbReference>
<evidence type="ECO:0000256" key="1">
    <source>
        <dbReference type="ARBA" id="ARBA00004141"/>
    </source>
</evidence>
<evidence type="ECO:0000256" key="3">
    <source>
        <dbReference type="ARBA" id="ARBA00022989"/>
    </source>
</evidence>
<accession>A0A926VGV4</accession>
<name>A0A926VGV4_9CYAN</name>
<feature type="transmembrane region" description="Helical" evidence="5">
    <location>
        <begin position="168"/>
        <end position="185"/>
    </location>
</feature>
<dbReference type="InterPro" id="IPR051533">
    <property type="entry name" value="WaaL-like"/>
</dbReference>
<reference evidence="7" key="2">
    <citation type="submission" date="2020-08" db="EMBL/GenBank/DDBJ databases">
        <authorList>
            <person name="Chen M."/>
            <person name="Teng W."/>
            <person name="Zhao L."/>
            <person name="Hu C."/>
            <person name="Zhou Y."/>
            <person name="Han B."/>
            <person name="Song L."/>
            <person name="Shu W."/>
        </authorList>
    </citation>
    <scope>NUCLEOTIDE SEQUENCE</scope>
    <source>
        <strain evidence="7">FACHB-1375</strain>
    </source>
</reference>
<reference evidence="7" key="1">
    <citation type="journal article" date="2015" name="ISME J.">
        <title>Draft Genome Sequence of Streptomyces incarnatus NRRL8089, which Produces the Nucleoside Antibiotic Sinefungin.</title>
        <authorList>
            <person name="Oshima K."/>
            <person name="Hattori M."/>
            <person name="Shimizu H."/>
            <person name="Fukuda K."/>
            <person name="Nemoto M."/>
            <person name="Inagaki K."/>
            <person name="Tamura T."/>
        </authorList>
    </citation>
    <scope>NUCLEOTIDE SEQUENCE</scope>
    <source>
        <strain evidence="7">FACHB-1375</strain>
    </source>
</reference>
<dbReference type="PANTHER" id="PTHR37422">
    <property type="entry name" value="TEICHURONIC ACID BIOSYNTHESIS PROTEIN TUAE"/>
    <property type="match status" value="1"/>
</dbReference>
<feature type="transmembrane region" description="Helical" evidence="5">
    <location>
        <begin position="103"/>
        <end position="120"/>
    </location>
</feature>
<dbReference type="Proteomes" id="UP000641646">
    <property type="component" value="Unassembled WGS sequence"/>
</dbReference>
<feature type="transmembrane region" description="Helical" evidence="5">
    <location>
        <begin position="9"/>
        <end position="27"/>
    </location>
</feature>
<comment type="subcellular location">
    <subcellularLocation>
        <location evidence="1">Membrane</location>
        <topology evidence="1">Multi-pass membrane protein</topology>
    </subcellularLocation>
</comment>
<keyword evidence="3 5" id="KW-1133">Transmembrane helix</keyword>
<feature type="domain" description="O-antigen ligase-related" evidence="6">
    <location>
        <begin position="198"/>
        <end position="341"/>
    </location>
</feature>
<feature type="transmembrane region" description="Helical" evidence="5">
    <location>
        <begin position="192"/>
        <end position="207"/>
    </location>
</feature>
<evidence type="ECO:0000259" key="6">
    <source>
        <dbReference type="Pfam" id="PF04932"/>
    </source>
</evidence>
<keyword evidence="2 5" id="KW-0812">Transmembrane</keyword>